<evidence type="ECO:0000256" key="3">
    <source>
        <dbReference type="ARBA" id="ARBA00022574"/>
    </source>
</evidence>
<dbReference type="GO" id="GO:0005737">
    <property type="term" value="C:cytoplasm"/>
    <property type="evidence" value="ECO:0007669"/>
    <property type="project" value="UniProtKB-SubCell"/>
</dbReference>
<dbReference type="PROSITE" id="PS50082">
    <property type="entry name" value="WD_REPEATS_2"/>
    <property type="match status" value="2"/>
</dbReference>
<evidence type="ECO:0000256" key="6">
    <source>
        <dbReference type="PROSITE-ProRule" id="PRU00221"/>
    </source>
</evidence>
<dbReference type="InterPro" id="IPR036322">
    <property type="entry name" value="WD40_repeat_dom_sf"/>
</dbReference>
<reference evidence="7" key="1">
    <citation type="submission" date="2022-11" db="EMBL/GenBank/DDBJ databases">
        <authorList>
            <person name="Petersen C."/>
        </authorList>
    </citation>
    <scope>NUCLEOTIDE SEQUENCE</scope>
    <source>
        <strain evidence="7">IBT 21917</strain>
    </source>
</reference>
<accession>A0A9W9LZ48</accession>
<keyword evidence="3 6" id="KW-0853">WD repeat</keyword>
<dbReference type="CDD" id="cd00200">
    <property type="entry name" value="WD40"/>
    <property type="match status" value="1"/>
</dbReference>
<dbReference type="PRINTS" id="PR00320">
    <property type="entry name" value="GPROTEINBRPT"/>
</dbReference>
<dbReference type="InterPro" id="IPR051980">
    <property type="entry name" value="WD_repeat_MORG1"/>
</dbReference>
<gene>
    <name evidence="7" type="ORF">N7492_000611</name>
</gene>
<evidence type="ECO:0000256" key="4">
    <source>
        <dbReference type="ARBA" id="ARBA00022737"/>
    </source>
</evidence>
<keyword evidence="4" id="KW-0677">Repeat</keyword>
<dbReference type="InterPro" id="IPR019775">
    <property type="entry name" value="WD40_repeat_CS"/>
</dbReference>
<proteinExistence type="inferred from homology"/>
<dbReference type="PANTHER" id="PTHR22842:SF3">
    <property type="entry name" value="WD REPEAT DOMAIN-CONTAINING PROTEIN 83"/>
    <property type="match status" value="1"/>
</dbReference>
<comment type="subcellular location">
    <subcellularLocation>
        <location evidence="1">Cytoplasm</location>
    </subcellularLocation>
</comment>
<dbReference type="SMART" id="SM00320">
    <property type="entry name" value="WD40"/>
    <property type="match status" value="5"/>
</dbReference>
<evidence type="ECO:0000256" key="5">
    <source>
        <dbReference type="ARBA" id="ARBA00038145"/>
    </source>
</evidence>
<dbReference type="GO" id="GO:0071013">
    <property type="term" value="C:catalytic step 2 spliceosome"/>
    <property type="evidence" value="ECO:0007669"/>
    <property type="project" value="TreeGrafter"/>
</dbReference>
<name>A0A9W9LZ48_9EURO</name>
<dbReference type="InterPro" id="IPR020472">
    <property type="entry name" value="WD40_PAC1"/>
</dbReference>
<dbReference type="Proteomes" id="UP001146351">
    <property type="component" value="Unassembled WGS sequence"/>
</dbReference>
<dbReference type="OrthoDB" id="71437at2759"/>
<evidence type="ECO:0000256" key="2">
    <source>
        <dbReference type="ARBA" id="ARBA00022490"/>
    </source>
</evidence>
<comment type="caution">
    <text evidence="7">The sequence shown here is derived from an EMBL/GenBank/DDBJ whole genome shotgun (WGS) entry which is preliminary data.</text>
</comment>
<evidence type="ECO:0000313" key="7">
    <source>
        <dbReference type="EMBL" id="KAJ5182995.1"/>
    </source>
</evidence>
<evidence type="ECO:0008006" key="9">
    <source>
        <dbReference type="Google" id="ProtNLM"/>
    </source>
</evidence>
<feature type="repeat" description="WD" evidence="6">
    <location>
        <begin position="111"/>
        <end position="147"/>
    </location>
</feature>
<dbReference type="InterPro" id="IPR001680">
    <property type="entry name" value="WD40_rpt"/>
</dbReference>
<dbReference type="EMBL" id="JAPQKO010000001">
    <property type="protein sequence ID" value="KAJ5182995.1"/>
    <property type="molecule type" value="Genomic_DNA"/>
</dbReference>
<evidence type="ECO:0000313" key="8">
    <source>
        <dbReference type="Proteomes" id="UP001146351"/>
    </source>
</evidence>
<dbReference type="PROSITE" id="PS00678">
    <property type="entry name" value="WD_REPEATS_1"/>
    <property type="match status" value="1"/>
</dbReference>
<keyword evidence="2" id="KW-0963">Cytoplasm</keyword>
<reference evidence="7" key="2">
    <citation type="journal article" date="2023" name="IMA Fungus">
        <title>Comparative genomic study of the Penicillium genus elucidates a diverse pangenome and 15 lateral gene transfer events.</title>
        <authorList>
            <person name="Petersen C."/>
            <person name="Sorensen T."/>
            <person name="Nielsen M.R."/>
            <person name="Sondergaard T.E."/>
            <person name="Sorensen J.L."/>
            <person name="Fitzpatrick D.A."/>
            <person name="Frisvad J.C."/>
            <person name="Nielsen K.L."/>
        </authorList>
    </citation>
    <scope>NUCLEOTIDE SEQUENCE</scope>
    <source>
        <strain evidence="7">IBT 21917</strain>
    </source>
</reference>
<dbReference type="GO" id="GO:0000398">
    <property type="term" value="P:mRNA splicing, via spliceosome"/>
    <property type="evidence" value="ECO:0007669"/>
    <property type="project" value="TreeGrafter"/>
</dbReference>
<sequence length="359" mass="38553">MPSKQLPARHLHTLKTHNAPVNAVTFSSYPGAYVLTGSSDRAIHLSRAIPDNVENSPTAVETTSPIQRYEAHGYSVLDVAVTADNARFASVGGDRQVFLWDVEQNGTTRRWSGHNSRVEAVQFAGEGDSVVVSGSADTTINLWDTRSNAHKPIQTLSEASDTVSCLHAHMPTYSIASGSYDGHLRVYDVRTGKMTVDVLAHPVTSVRCSGDGNALLASTLDNYIRVLDRMDGKLLTAFGGPSKKEPPPVQGIFAKPRHTYRNTELRIRSVFARGDALVLSGSEVGKEDGGLGAAVFAWDVLSGDLVATVPMGEKVKAAPSESMVEPICACIDDYELTFGRMNLLIPSHASGVFDKEMAG</sequence>
<comment type="similarity">
    <text evidence="5">Belongs to the WD repeat MORG1 family.</text>
</comment>
<dbReference type="AlphaFoldDB" id="A0A9W9LZ48"/>
<dbReference type="PANTHER" id="PTHR22842">
    <property type="entry name" value="WD40 REPEAT PROTEIN"/>
    <property type="match status" value="1"/>
</dbReference>
<dbReference type="Pfam" id="PF00400">
    <property type="entry name" value="WD40"/>
    <property type="match status" value="5"/>
</dbReference>
<dbReference type="Gene3D" id="2.130.10.10">
    <property type="entry name" value="YVTN repeat-like/Quinoprotein amine dehydrogenase"/>
    <property type="match status" value="1"/>
</dbReference>
<keyword evidence="8" id="KW-1185">Reference proteome</keyword>
<evidence type="ECO:0000256" key="1">
    <source>
        <dbReference type="ARBA" id="ARBA00004496"/>
    </source>
</evidence>
<feature type="repeat" description="WD" evidence="6">
    <location>
        <begin position="69"/>
        <end position="110"/>
    </location>
</feature>
<dbReference type="PROSITE" id="PS50294">
    <property type="entry name" value="WD_REPEATS_REGION"/>
    <property type="match status" value="2"/>
</dbReference>
<protein>
    <recommendedName>
        <fullName evidence="9">WD repeat protein</fullName>
    </recommendedName>
</protein>
<dbReference type="SUPFAM" id="SSF50978">
    <property type="entry name" value="WD40 repeat-like"/>
    <property type="match status" value="1"/>
</dbReference>
<organism evidence="7 8">
    <name type="scientific">Penicillium capsulatum</name>
    <dbReference type="NCBI Taxonomy" id="69766"/>
    <lineage>
        <taxon>Eukaryota</taxon>
        <taxon>Fungi</taxon>
        <taxon>Dikarya</taxon>
        <taxon>Ascomycota</taxon>
        <taxon>Pezizomycotina</taxon>
        <taxon>Eurotiomycetes</taxon>
        <taxon>Eurotiomycetidae</taxon>
        <taxon>Eurotiales</taxon>
        <taxon>Aspergillaceae</taxon>
        <taxon>Penicillium</taxon>
    </lineage>
</organism>
<dbReference type="InterPro" id="IPR015943">
    <property type="entry name" value="WD40/YVTN_repeat-like_dom_sf"/>
</dbReference>